<evidence type="ECO:0000313" key="2">
    <source>
        <dbReference type="Proteomes" id="UP000465609"/>
    </source>
</evidence>
<dbReference type="EMBL" id="AP022577">
    <property type="protein sequence ID" value="BBX87882.1"/>
    <property type="molecule type" value="Genomic_DNA"/>
</dbReference>
<name>A0ABM7IMK3_9MYCO</name>
<gene>
    <name evidence="1" type="ORF">MAUB_57550</name>
</gene>
<sequence length="95" mass="10502">MNQNNELRVYLHDLATGKQISFTVGEWMDQYTGRIRDALALQAQTLGGTFSLTGTAERGRITVYAPDTREIIRDIAWNAMTAVEACEPPNTAGRA</sequence>
<accession>A0ABM7IMK3</accession>
<dbReference type="RefSeq" id="WP_138230321.1">
    <property type="nucleotide sequence ID" value="NZ_AP022577.1"/>
</dbReference>
<dbReference type="Proteomes" id="UP000465609">
    <property type="component" value="Chromosome"/>
</dbReference>
<proteinExistence type="predicted"/>
<evidence type="ECO:0000313" key="1">
    <source>
        <dbReference type="EMBL" id="BBX87882.1"/>
    </source>
</evidence>
<reference evidence="1 2" key="1">
    <citation type="journal article" date="2019" name="Emerg. Microbes Infect.">
        <title>Comprehensive subspecies identification of 175 nontuberculous mycobacteria species based on 7547 genomic profiles.</title>
        <authorList>
            <person name="Matsumoto Y."/>
            <person name="Kinjo T."/>
            <person name="Motooka D."/>
            <person name="Nabeya D."/>
            <person name="Jung N."/>
            <person name="Uechi K."/>
            <person name="Horii T."/>
            <person name="Iida T."/>
            <person name="Fujita J."/>
            <person name="Nakamura S."/>
        </authorList>
    </citation>
    <scope>NUCLEOTIDE SEQUENCE [LARGE SCALE GENOMIC DNA]</scope>
    <source>
        <strain evidence="1 2">JCM 15296</strain>
    </source>
</reference>
<protein>
    <submittedName>
        <fullName evidence="1">Uncharacterized protein</fullName>
    </submittedName>
</protein>
<organism evidence="1 2">
    <name type="scientific">Mycolicibacterium aubagnense</name>
    <dbReference type="NCBI Taxonomy" id="319707"/>
    <lineage>
        <taxon>Bacteria</taxon>
        <taxon>Bacillati</taxon>
        <taxon>Actinomycetota</taxon>
        <taxon>Actinomycetes</taxon>
        <taxon>Mycobacteriales</taxon>
        <taxon>Mycobacteriaceae</taxon>
        <taxon>Mycolicibacterium</taxon>
    </lineage>
</organism>
<keyword evidence="2" id="KW-1185">Reference proteome</keyword>